<dbReference type="AlphaFoldDB" id="A0A4C1Z3K2"/>
<dbReference type="Proteomes" id="UP000299102">
    <property type="component" value="Unassembled WGS sequence"/>
</dbReference>
<organism evidence="1 2">
    <name type="scientific">Eumeta variegata</name>
    <name type="common">Bagworm moth</name>
    <name type="synonym">Eumeta japonica</name>
    <dbReference type="NCBI Taxonomy" id="151549"/>
    <lineage>
        <taxon>Eukaryota</taxon>
        <taxon>Metazoa</taxon>
        <taxon>Ecdysozoa</taxon>
        <taxon>Arthropoda</taxon>
        <taxon>Hexapoda</taxon>
        <taxon>Insecta</taxon>
        <taxon>Pterygota</taxon>
        <taxon>Neoptera</taxon>
        <taxon>Endopterygota</taxon>
        <taxon>Lepidoptera</taxon>
        <taxon>Glossata</taxon>
        <taxon>Ditrysia</taxon>
        <taxon>Tineoidea</taxon>
        <taxon>Psychidae</taxon>
        <taxon>Oiketicinae</taxon>
        <taxon>Eumeta</taxon>
    </lineage>
</organism>
<evidence type="ECO:0000313" key="1">
    <source>
        <dbReference type="EMBL" id="GBP83351.1"/>
    </source>
</evidence>
<dbReference type="EMBL" id="BGZK01001616">
    <property type="protein sequence ID" value="GBP83351.1"/>
    <property type="molecule type" value="Genomic_DNA"/>
</dbReference>
<gene>
    <name evidence="1" type="ORF">EVAR_35444_1</name>
</gene>
<name>A0A4C1Z3K2_EUMVA</name>
<evidence type="ECO:0000313" key="2">
    <source>
        <dbReference type="Proteomes" id="UP000299102"/>
    </source>
</evidence>
<proteinExistence type="predicted"/>
<accession>A0A4C1Z3K2</accession>
<reference evidence="1 2" key="1">
    <citation type="journal article" date="2019" name="Commun. Biol.">
        <title>The bagworm genome reveals a unique fibroin gene that provides high tensile strength.</title>
        <authorList>
            <person name="Kono N."/>
            <person name="Nakamura H."/>
            <person name="Ohtoshi R."/>
            <person name="Tomita M."/>
            <person name="Numata K."/>
            <person name="Arakawa K."/>
        </authorList>
    </citation>
    <scope>NUCLEOTIDE SEQUENCE [LARGE SCALE GENOMIC DNA]</scope>
</reference>
<protein>
    <submittedName>
        <fullName evidence="1">Uncharacterized protein</fullName>
    </submittedName>
</protein>
<keyword evidence="2" id="KW-1185">Reference proteome</keyword>
<comment type="caution">
    <text evidence="1">The sequence shown here is derived from an EMBL/GenBank/DDBJ whole genome shotgun (WGS) entry which is preliminary data.</text>
</comment>
<sequence length="154" mass="17027">MAEYELISAKMISPSPESCKYVNSIRGCRSERARAEQTLSERREGRAPPLPVAAHIVGCGNSNKNHESRPGNVPPAVGRCRHFDTLTDSRFLHRNAIGRVPRLFCGCGSRSGRWVREADKNVSVKNSITCSANYVSTADLSACAFDFYYRDGTE</sequence>